<reference evidence="2 3" key="1">
    <citation type="journal article" date="2019" name="Sci. Rep.">
        <title>Orb-weaving spider Araneus ventricosus genome elucidates the spidroin gene catalogue.</title>
        <authorList>
            <person name="Kono N."/>
            <person name="Nakamura H."/>
            <person name="Ohtoshi R."/>
            <person name="Moran D.A.P."/>
            <person name="Shinohara A."/>
            <person name="Yoshida Y."/>
            <person name="Fujiwara M."/>
            <person name="Mori M."/>
            <person name="Tomita M."/>
            <person name="Arakawa K."/>
        </authorList>
    </citation>
    <scope>NUCLEOTIDE SEQUENCE [LARGE SCALE GENOMIC DNA]</scope>
</reference>
<evidence type="ECO:0000256" key="1">
    <source>
        <dbReference type="SAM" id="MobiDB-lite"/>
    </source>
</evidence>
<gene>
    <name evidence="2" type="ORF">AVEN_170530_1</name>
</gene>
<dbReference type="AlphaFoldDB" id="A0A4Y2C0Y5"/>
<evidence type="ECO:0000313" key="3">
    <source>
        <dbReference type="Proteomes" id="UP000499080"/>
    </source>
</evidence>
<proteinExistence type="predicted"/>
<keyword evidence="3" id="KW-1185">Reference proteome</keyword>
<organism evidence="2 3">
    <name type="scientific">Araneus ventricosus</name>
    <name type="common">Orbweaver spider</name>
    <name type="synonym">Epeira ventricosa</name>
    <dbReference type="NCBI Taxonomy" id="182803"/>
    <lineage>
        <taxon>Eukaryota</taxon>
        <taxon>Metazoa</taxon>
        <taxon>Ecdysozoa</taxon>
        <taxon>Arthropoda</taxon>
        <taxon>Chelicerata</taxon>
        <taxon>Arachnida</taxon>
        <taxon>Araneae</taxon>
        <taxon>Araneomorphae</taxon>
        <taxon>Entelegynae</taxon>
        <taxon>Araneoidea</taxon>
        <taxon>Araneidae</taxon>
        <taxon>Araneus</taxon>
    </lineage>
</organism>
<sequence length="78" mass="9117">IDLHVTPKLPVFHICGRFCKEQSDFRGVECLRMTDLICTRPAYTPNLKWNRVENPRSSCPESKTATKKKSRLQLLYIH</sequence>
<accession>A0A4Y2C0Y5</accession>
<dbReference type="Proteomes" id="UP000499080">
    <property type="component" value="Unassembled WGS sequence"/>
</dbReference>
<name>A0A4Y2C0Y5_ARAVE</name>
<evidence type="ECO:0000313" key="2">
    <source>
        <dbReference type="EMBL" id="GBL97427.1"/>
    </source>
</evidence>
<feature type="region of interest" description="Disordered" evidence="1">
    <location>
        <begin position="54"/>
        <end position="78"/>
    </location>
</feature>
<dbReference type="EMBL" id="BGPR01000129">
    <property type="protein sequence ID" value="GBL97427.1"/>
    <property type="molecule type" value="Genomic_DNA"/>
</dbReference>
<comment type="caution">
    <text evidence="2">The sequence shown here is derived from an EMBL/GenBank/DDBJ whole genome shotgun (WGS) entry which is preliminary data.</text>
</comment>
<feature type="non-terminal residue" evidence="2">
    <location>
        <position position="1"/>
    </location>
</feature>
<protein>
    <submittedName>
        <fullName evidence="2">Uncharacterized protein</fullName>
    </submittedName>
</protein>